<evidence type="ECO:0000256" key="1">
    <source>
        <dbReference type="SAM" id="Coils"/>
    </source>
</evidence>
<organism evidence="3 4">
    <name type="scientific">Eumeta variegata</name>
    <name type="common">Bagworm moth</name>
    <name type="synonym">Eumeta japonica</name>
    <dbReference type="NCBI Taxonomy" id="151549"/>
    <lineage>
        <taxon>Eukaryota</taxon>
        <taxon>Metazoa</taxon>
        <taxon>Ecdysozoa</taxon>
        <taxon>Arthropoda</taxon>
        <taxon>Hexapoda</taxon>
        <taxon>Insecta</taxon>
        <taxon>Pterygota</taxon>
        <taxon>Neoptera</taxon>
        <taxon>Endopterygota</taxon>
        <taxon>Lepidoptera</taxon>
        <taxon>Glossata</taxon>
        <taxon>Ditrysia</taxon>
        <taxon>Tineoidea</taxon>
        <taxon>Psychidae</taxon>
        <taxon>Oiketicinae</taxon>
        <taxon>Eumeta</taxon>
    </lineage>
</organism>
<dbReference type="EMBL" id="BGZK01000011">
    <property type="protein sequence ID" value="GBP03702.1"/>
    <property type="molecule type" value="Genomic_DNA"/>
</dbReference>
<dbReference type="AlphaFoldDB" id="A0A4C1SNN0"/>
<sequence length="268" mass="30681">MEVSNEIKEDIRKTQSELKNAIRIHQVWVARLQEDENNAHLKSKVKDAEKEIITIGQTQKRVVDRLRRELELYQQRLKAKNKIVNVENDNKYVAQQLRDHQIQYKNKNRPVSLLKSSVLTEIHIKTENGTDDKPPSVDGSDSENEIHFKDNCIDNDKQSNNCTQFSSVHDSRNNFVNALNKVKETLNNTNPQHAEWVSRSPESGSSGLSPSPSPPPLPAPGEPITQETFLRSLLPTANEPQARTKKKMAGIDQMVWFFTMITPDYARF</sequence>
<feature type="region of interest" description="Disordered" evidence="2">
    <location>
        <begin position="187"/>
        <end position="225"/>
    </location>
</feature>
<feature type="compositionally biased region" description="Pro residues" evidence="2">
    <location>
        <begin position="211"/>
        <end position="221"/>
    </location>
</feature>
<feature type="region of interest" description="Disordered" evidence="2">
    <location>
        <begin position="125"/>
        <end position="147"/>
    </location>
</feature>
<feature type="compositionally biased region" description="Low complexity" evidence="2">
    <location>
        <begin position="200"/>
        <end position="210"/>
    </location>
</feature>
<dbReference type="OrthoDB" id="336088at2759"/>
<keyword evidence="4" id="KW-1185">Reference proteome</keyword>
<name>A0A4C1SNN0_EUMVA</name>
<keyword evidence="1" id="KW-0175">Coiled coil</keyword>
<evidence type="ECO:0000256" key="2">
    <source>
        <dbReference type="SAM" id="MobiDB-lite"/>
    </source>
</evidence>
<dbReference type="Proteomes" id="UP000299102">
    <property type="component" value="Unassembled WGS sequence"/>
</dbReference>
<accession>A0A4C1SNN0</accession>
<evidence type="ECO:0000313" key="3">
    <source>
        <dbReference type="EMBL" id="GBP03702.1"/>
    </source>
</evidence>
<comment type="caution">
    <text evidence="3">The sequence shown here is derived from an EMBL/GenBank/DDBJ whole genome shotgun (WGS) entry which is preliminary data.</text>
</comment>
<reference evidence="3 4" key="1">
    <citation type="journal article" date="2019" name="Commun. Biol.">
        <title>The bagworm genome reveals a unique fibroin gene that provides high tensile strength.</title>
        <authorList>
            <person name="Kono N."/>
            <person name="Nakamura H."/>
            <person name="Ohtoshi R."/>
            <person name="Tomita M."/>
            <person name="Numata K."/>
            <person name="Arakawa K."/>
        </authorList>
    </citation>
    <scope>NUCLEOTIDE SEQUENCE [LARGE SCALE GENOMIC DNA]</scope>
</reference>
<evidence type="ECO:0000313" key="4">
    <source>
        <dbReference type="Proteomes" id="UP000299102"/>
    </source>
</evidence>
<feature type="coiled-coil region" evidence="1">
    <location>
        <begin position="4"/>
        <end position="83"/>
    </location>
</feature>
<protein>
    <submittedName>
        <fullName evidence="3">Uncharacterized protein</fullName>
    </submittedName>
</protein>
<gene>
    <name evidence="3" type="ORF">EVAR_2438_1</name>
</gene>
<proteinExistence type="predicted"/>
<feature type="compositionally biased region" description="Basic and acidic residues" evidence="2">
    <location>
        <begin position="125"/>
        <end position="135"/>
    </location>
</feature>
<dbReference type="STRING" id="151549.A0A4C1SNN0"/>